<dbReference type="Proteomes" id="UP000243876">
    <property type="component" value="Unassembled WGS sequence"/>
</dbReference>
<evidence type="ECO:0000313" key="2">
    <source>
        <dbReference type="EMBL" id="CEQ41209.1"/>
    </source>
</evidence>
<feature type="compositionally biased region" description="Basic residues" evidence="1">
    <location>
        <begin position="135"/>
        <end position="148"/>
    </location>
</feature>
<dbReference type="Pfam" id="PF10303">
    <property type="entry name" value="DUF2408"/>
    <property type="match status" value="1"/>
</dbReference>
<accession>A0A0D6EMN0</accession>
<protein>
    <submittedName>
        <fullName evidence="2">SPOSA6832_02926-mRNA-1:cds</fullName>
    </submittedName>
</protein>
<evidence type="ECO:0000256" key="1">
    <source>
        <dbReference type="SAM" id="MobiDB-lite"/>
    </source>
</evidence>
<feature type="region of interest" description="Disordered" evidence="1">
    <location>
        <begin position="1"/>
        <end position="35"/>
    </location>
</feature>
<reference evidence="3" key="1">
    <citation type="submission" date="2015-02" db="EMBL/GenBank/DDBJ databases">
        <authorList>
            <person name="Gon?alves P."/>
        </authorList>
    </citation>
    <scope>NUCLEOTIDE SEQUENCE [LARGE SCALE GENOMIC DNA]</scope>
</reference>
<evidence type="ECO:0000313" key="3">
    <source>
        <dbReference type="Proteomes" id="UP000243876"/>
    </source>
</evidence>
<name>A0A0D6EMN0_SPOSA</name>
<dbReference type="PANTHER" id="PTHR28086:SF1">
    <property type="entry name" value="CU(2+) SUPPRESSING AND BLEOMYCIN SENSITIVE PROTEIN 1"/>
    <property type="match status" value="1"/>
</dbReference>
<keyword evidence="3" id="KW-1185">Reference proteome</keyword>
<dbReference type="OrthoDB" id="2011986at2759"/>
<feature type="region of interest" description="Disordered" evidence="1">
    <location>
        <begin position="135"/>
        <end position="196"/>
    </location>
</feature>
<organism evidence="2 3">
    <name type="scientific">Sporidiobolus salmonicolor</name>
    <name type="common">Yeast-like fungus</name>
    <name type="synonym">Sporobolomyces salmonicolor</name>
    <dbReference type="NCBI Taxonomy" id="5005"/>
    <lineage>
        <taxon>Eukaryota</taxon>
        <taxon>Fungi</taxon>
        <taxon>Dikarya</taxon>
        <taxon>Basidiomycota</taxon>
        <taxon>Pucciniomycotina</taxon>
        <taxon>Microbotryomycetes</taxon>
        <taxon>Sporidiobolales</taxon>
        <taxon>Sporidiobolaceae</taxon>
        <taxon>Sporobolomyces</taxon>
    </lineage>
</organism>
<dbReference type="GO" id="GO:0005634">
    <property type="term" value="C:nucleus"/>
    <property type="evidence" value="ECO:0007669"/>
    <property type="project" value="TreeGrafter"/>
</dbReference>
<proteinExistence type="predicted"/>
<dbReference type="GO" id="GO:0005737">
    <property type="term" value="C:cytoplasm"/>
    <property type="evidence" value="ECO:0007669"/>
    <property type="project" value="TreeGrafter"/>
</dbReference>
<dbReference type="PANTHER" id="PTHR28086">
    <property type="entry name" value="UPF0662 PROTEIN YPL260W"/>
    <property type="match status" value="1"/>
</dbReference>
<dbReference type="AlphaFoldDB" id="A0A0D6EMN0"/>
<feature type="non-terminal residue" evidence="2">
    <location>
        <position position="1"/>
    </location>
</feature>
<dbReference type="EMBL" id="CENE01000012">
    <property type="protein sequence ID" value="CEQ41209.1"/>
    <property type="molecule type" value="Genomic_DNA"/>
</dbReference>
<dbReference type="InterPro" id="IPR018810">
    <property type="entry name" value="UPF0662"/>
</dbReference>
<feature type="compositionally biased region" description="Basic and acidic residues" evidence="1">
    <location>
        <begin position="105"/>
        <end position="119"/>
    </location>
</feature>
<feature type="region of interest" description="Disordered" evidence="1">
    <location>
        <begin position="91"/>
        <end position="119"/>
    </location>
</feature>
<feature type="compositionally biased region" description="Basic and acidic residues" evidence="1">
    <location>
        <begin position="167"/>
        <end position="190"/>
    </location>
</feature>
<sequence>MCAPLAQSPSLRLTRFPPPSIGQRPPAVIPPDSPTKMVPEEELPVLESLVHIRNRLTALKKDRTEYIRAKDVLDVYASLMTEVTHLNDVRARPKPATAEVEAEGGDSKEEKATESSEENRVDTILNDVFQVRRRRAPSPLQRIRHLHRSGPQAVPITPRRAQGDYQRGARDRERRGPERRRGVAEGRGDDQADVSEMGRLRYVSRSLSLSRPFSACPPLPANESTKPPALTTDRLVSKLTSSLKHVSPELYPLHQRLITLRRSLASIAARPRPQAADISAILAELRQIDEKRSAAGKFVVEVPSPSDPDSGEKEVYEPPKGQELLAGLLQDNFDICDDIKAREGEEDVARGPLQPIYDRLSEIRAQLERLVLTHRWTLRETDLYNFQNELARVDALRVDGKFRDADGNVPEGQLVRLHARPPSSLSSRFRDIFFGLTPSRKQVLLYLLRRCYGLCYRLMASSEPVSEELMPIANVSSPLLNPTSHATVEVAKQGGPFTARDLYPFQLALYQIDSLRKDGKFEGRDGTIPEGQAILCALLSEAHEIVEIMQA</sequence>
<gene>
    <name evidence="2" type="primary">SPOSA6832_02926</name>
</gene>